<evidence type="ECO:0000256" key="1">
    <source>
        <dbReference type="SAM" id="SignalP"/>
    </source>
</evidence>
<dbReference type="EMBL" id="AZNH01000167">
    <property type="protein sequence ID" value="KID81305.1"/>
    <property type="molecule type" value="Genomic_DNA"/>
</dbReference>
<reference evidence="2 3" key="1">
    <citation type="journal article" date="2014" name="Proc. Natl. Acad. Sci. U.S.A.">
        <title>Trajectory and genomic determinants of fungal-pathogen speciation and host adaptation.</title>
        <authorList>
            <person name="Hu X."/>
            <person name="Xiao G."/>
            <person name="Zheng P."/>
            <person name="Shang Y."/>
            <person name="Su Y."/>
            <person name="Zhang X."/>
            <person name="Liu X."/>
            <person name="Zhan S."/>
            <person name="St Leger R.J."/>
            <person name="Wang C."/>
        </authorList>
    </citation>
    <scope>NUCLEOTIDE SEQUENCE [LARGE SCALE GENOMIC DNA]</scope>
    <source>
        <strain evidence="2 3">ARSEF 977</strain>
    </source>
</reference>
<sequence>MSLILSILITSSLYLFHLARAGPYAGSVVQALIPFAEADSMTTPFTSRYHVPIQLSTGPPGTRINTQVYRPFVDTGTTGIVLPAARIPGFTVPTDPGAERGWQYLTSSKILYGGWWIEKDVYFNVNNHDNPPVKSTLKILAVTERTEGCNDLQINGEIYTCPGKSPTPPPMGLGILGIGFGRRGADQPQAFAHRNPALTVSTIGGRAATWPTFHRGYQIDRRGITLGLTDSNMVPFTIGGQPYAQLRVKLNLGSRFTDWQSLRSCVSINSSPCVPMPALLDTGVTQSYLHMPRNYMGWNFNSLPKSPVAPGSTDNKLDAGHVRIDFWPPEGHKNEDFSVGDAATIASGVTPDIVVFYVNNDPNSFRVNTGMHVYRKYKVAFDSVWGRFWLAAADCPRSGCPPCVPVHPCPGNLACTDPRPHKPEGEDEEDPPCCNAAAANAECERQREECRWAGCF</sequence>
<evidence type="ECO:0000313" key="3">
    <source>
        <dbReference type="Proteomes" id="UP000031192"/>
    </source>
</evidence>
<feature type="signal peptide" evidence="1">
    <location>
        <begin position="1"/>
        <end position="21"/>
    </location>
</feature>
<accession>A0A0B4G3Y9</accession>
<organism evidence="2 3">
    <name type="scientific">Metarhizium guizhouense (strain ARSEF 977)</name>
    <dbReference type="NCBI Taxonomy" id="1276136"/>
    <lineage>
        <taxon>Eukaryota</taxon>
        <taxon>Fungi</taxon>
        <taxon>Dikarya</taxon>
        <taxon>Ascomycota</taxon>
        <taxon>Pezizomycotina</taxon>
        <taxon>Sordariomycetes</taxon>
        <taxon>Hypocreomycetidae</taxon>
        <taxon>Hypocreales</taxon>
        <taxon>Clavicipitaceae</taxon>
        <taxon>Metarhizium</taxon>
    </lineage>
</organism>
<dbReference type="AlphaFoldDB" id="A0A0B4G3Y9"/>
<dbReference type="OrthoDB" id="5291209at2759"/>
<dbReference type="PROSITE" id="PS00221">
    <property type="entry name" value="MIP"/>
    <property type="match status" value="1"/>
</dbReference>
<name>A0A0B4G3Y9_METGA</name>
<protein>
    <submittedName>
        <fullName evidence="2">Outer membrane autotransporter barrel protein</fullName>
    </submittedName>
</protein>
<dbReference type="Proteomes" id="UP000031192">
    <property type="component" value="Unassembled WGS sequence"/>
</dbReference>
<feature type="chain" id="PRO_5002089104" evidence="1">
    <location>
        <begin position="22"/>
        <end position="456"/>
    </location>
</feature>
<evidence type="ECO:0000313" key="2">
    <source>
        <dbReference type="EMBL" id="KID81305.1"/>
    </source>
</evidence>
<dbReference type="InterPro" id="IPR022357">
    <property type="entry name" value="MIP_CS"/>
</dbReference>
<keyword evidence="1" id="KW-0732">Signal</keyword>
<keyword evidence="3" id="KW-1185">Reference proteome</keyword>
<dbReference type="HOGENOM" id="CLU_048775_0_0_1"/>
<proteinExistence type="predicted"/>
<comment type="caution">
    <text evidence="2">The sequence shown here is derived from an EMBL/GenBank/DDBJ whole genome shotgun (WGS) entry which is preliminary data.</text>
</comment>
<gene>
    <name evidence="2" type="ORF">MGU_11330</name>
</gene>